<proteinExistence type="predicted"/>
<dbReference type="Proteomes" id="UP001595443">
    <property type="component" value="Unassembled WGS sequence"/>
</dbReference>
<evidence type="ECO:0000313" key="1">
    <source>
        <dbReference type="EMBL" id="MFC2967719.1"/>
    </source>
</evidence>
<protein>
    <recommendedName>
        <fullName evidence="3">Phage protein, HK97 gp10 family</fullName>
    </recommendedName>
</protein>
<keyword evidence="2" id="KW-1185">Reference proteome</keyword>
<dbReference type="RefSeq" id="WP_377832367.1">
    <property type="nucleotide sequence ID" value="NZ_JBHRSK010000004.1"/>
</dbReference>
<organism evidence="1 2">
    <name type="scientific">Acidimangrovimonas pyrenivorans</name>
    <dbReference type="NCBI Taxonomy" id="2030798"/>
    <lineage>
        <taxon>Bacteria</taxon>
        <taxon>Pseudomonadati</taxon>
        <taxon>Pseudomonadota</taxon>
        <taxon>Alphaproteobacteria</taxon>
        <taxon>Rhodobacterales</taxon>
        <taxon>Paracoccaceae</taxon>
        <taxon>Acidimangrovimonas</taxon>
    </lineage>
</organism>
<evidence type="ECO:0000313" key="2">
    <source>
        <dbReference type="Proteomes" id="UP001595443"/>
    </source>
</evidence>
<evidence type="ECO:0008006" key="3">
    <source>
        <dbReference type="Google" id="ProtNLM"/>
    </source>
</evidence>
<name>A0ABV7AED0_9RHOB</name>
<comment type="caution">
    <text evidence="1">The sequence shown here is derived from an EMBL/GenBank/DDBJ whole genome shotgun (WGS) entry which is preliminary data.</text>
</comment>
<reference evidence="2" key="1">
    <citation type="journal article" date="2019" name="Int. J. Syst. Evol. Microbiol.">
        <title>The Global Catalogue of Microorganisms (GCM) 10K type strain sequencing project: providing services to taxonomists for standard genome sequencing and annotation.</title>
        <authorList>
            <consortium name="The Broad Institute Genomics Platform"/>
            <consortium name="The Broad Institute Genome Sequencing Center for Infectious Disease"/>
            <person name="Wu L."/>
            <person name="Ma J."/>
        </authorList>
    </citation>
    <scope>NUCLEOTIDE SEQUENCE [LARGE SCALE GENOMIC DNA]</scope>
    <source>
        <strain evidence="2">KCTC 62192</strain>
    </source>
</reference>
<accession>A0ABV7AED0</accession>
<gene>
    <name evidence="1" type="ORF">ACFOES_06410</name>
</gene>
<dbReference type="EMBL" id="JBHRSK010000004">
    <property type="protein sequence ID" value="MFC2967719.1"/>
    <property type="molecule type" value="Genomic_DNA"/>
</dbReference>
<sequence length="145" mass="16829">MQIEGYEAHAPDEEEWEVDVHLSKQVRDFIDKEGRRGKRNERHVKKARITLTTLKRHGLERVNNTAQFKREGNFPSGKKRGGNQVVYEIKSDQVRIYGGPVTARGRTEFFFVEATSKKENRADQKQLQRVAKALGAIHDELERKK</sequence>